<evidence type="ECO:0000256" key="4">
    <source>
        <dbReference type="ARBA" id="ARBA00022801"/>
    </source>
</evidence>
<protein>
    <recommendedName>
        <fullName evidence="3">beta-N-acetylhexosaminidase</fullName>
        <ecNumber evidence="3">3.2.1.52</ecNumber>
    </recommendedName>
    <alternativeName>
        <fullName evidence="6">Beta-N-acetylhexosaminidase</fullName>
    </alternativeName>
    <alternativeName>
        <fullName evidence="7">N-acetyl-beta-glucosaminidase</fullName>
    </alternativeName>
</protein>
<dbReference type="Gene3D" id="3.30.379.10">
    <property type="entry name" value="Chitobiase/beta-hexosaminidase domain 2-like"/>
    <property type="match status" value="1"/>
</dbReference>
<feature type="domain" description="Glycoside hydrolase family 20 catalytic" evidence="8">
    <location>
        <begin position="256"/>
        <end position="603"/>
    </location>
</feature>
<evidence type="ECO:0000313" key="10">
    <source>
        <dbReference type="EMBL" id="GLT18455.1"/>
    </source>
</evidence>
<dbReference type="InterPro" id="IPR017853">
    <property type="entry name" value="GH"/>
</dbReference>
<evidence type="ECO:0000259" key="8">
    <source>
        <dbReference type="Pfam" id="PF00728"/>
    </source>
</evidence>
<keyword evidence="4" id="KW-0378">Hydrolase</keyword>
<dbReference type="Proteomes" id="UP001157138">
    <property type="component" value="Unassembled WGS sequence"/>
</dbReference>
<dbReference type="RefSeq" id="WP_284192340.1">
    <property type="nucleotide sequence ID" value="NZ_BSPW01000044.1"/>
</dbReference>
<reference evidence="11" key="1">
    <citation type="journal article" date="2019" name="Int. J. Syst. Evol. Microbiol.">
        <title>The Global Catalogue of Microorganisms (GCM) 10K type strain sequencing project: providing services to taxonomists for standard genome sequencing and annotation.</title>
        <authorList>
            <consortium name="The Broad Institute Genomics Platform"/>
            <consortium name="The Broad Institute Genome Sequencing Center for Infectious Disease"/>
            <person name="Wu L."/>
            <person name="Ma J."/>
        </authorList>
    </citation>
    <scope>NUCLEOTIDE SEQUENCE [LARGE SCALE GENOMIC DNA]</scope>
    <source>
        <strain evidence="11">NBRC 108723</strain>
    </source>
</reference>
<dbReference type="InterPro" id="IPR015882">
    <property type="entry name" value="HEX_bac_N"/>
</dbReference>
<dbReference type="InterPro" id="IPR025705">
    <property type="entry name" value="Beta_hexosaminidase_sua/sub"/>
</dbReference>
<evidence type="ECO:0000259" key="9">
    <source>
        <dbReference type="Pfam" id="PF02838"/>
    </source>
</evidence>
<dbReference type="Pfam" id="PF02838">
    <property type="entry name" value="Glyco_hydro_20b"/>
    <property type="match status" value="1"/>
</dbReference>
<keyword evidence="11" id="KW-1185">Reference proteome</keyword>
<dbReference type="SUPFAM" id="SSF55545">
    <property type="entry name" value="beta-N-acetylhexosaminidase-like domain"/>
    <property type="match status" value="1"/>
</dbReference>
<feature type="domain" description="Beta-hexosaminidase bacterial type N-terminal" evidence="9">
    <location>
        <begin position="136"/>
        <end position="252"/>
    </location>
</feature>
<comment type="caution">
    <text evidence="10">The sequence shown here is derived from an EMBL/GenBank/DDBJ whole genome shotgun (WGS) entry which is preliminary data.</text>
</comment>
<dbReference type="EC" id="3.2.1.52" evidence="3"/>
<dbReference type="Pfam" id="PF00728">
    <property type="entry name" value="Glyco_hydro_20"/>
    <property type="match status" value="1"/>
</dbReference>
<dbReference type="SUPFAM" id="SSF51445">
    <property type="entry name" value="(Trans)glycosidases"/>
    <property type="match status" value="1"/>
</dbReference>
<dbReference type="CDD" id="cd06563">
    <property type="entry name" value="GH20_chitobiase-like"/>
    <property type="match status" value="1"/>
</dbReference>
<accession>A0ABQ6F109</accession>
<dbReference type="InterPro" id="IPR015883">
    <property type="entry name" value="Glyco_hydro_20_cat"/>
</dbReference>
<evidence type="ECO:0000313" key="11">
    <source>
        <dbReference type="Proteomes" id="UP001157138"/>
    </source>
</evidence>
<gene>
    <name evidence="10" type="ORF">GCM10007938_22340</name>
</gene>
<comment type="similarity">
    <text evidence="2">Belongs to the glycosyl hydrolase 20 family.</text>
</comment>
<evidence type="ECO:0000256" key="1">
    <source>
        <dbReference type="ARBA" id="ARBA00001231"/>
    </source>
</evidence>
<evidence type="ECO:0000256" key="3">
    <source>
        <dbReference type="ARBA" id="ARBA00012663"/>
    </source>
</evidence>
<dbReference type="PANTHER" id="PTHR22600">
    <property type="entry name" value="BETA-HEXOSAMINIDASE"/>
    <property type="match status" value="1"/>
</dbReference>
<organism evidence="10 11">
    <name type="scientific">Vibrio zhanjiangensis</name>
    <dbReference type="NCBI Taxonomy" id="1046128"/>
    <lineage>
        <taxon>Bacteria</taxon>
        <taxon>Pseudomonadati</taxon>
        <taxon>Pseudomonadota</taxon>
        <taxon>Gammaproteobacteria</taxon>
        <taxon>Vibrionales</taxon>
        <taxon>Vibrionaceae</taxon>
        <taxon>Vibrio</taxon>
    </lineage>
</organism>
<name>A0ABQ6F109_9VIBR</name>
<evidence type="ECO:0000256" key="7">
    <source>
        <dbReference type="ARBA" id="ARBA00033000"/>
    </source>
</evidence>
<evidence type="ECO:0000256" key="2">
    <source>
        <dbReference type="ARBA" id="ARBA00006285"/>
    </source>
</evidence>
<dbReference type="PANTHER" id="PTHR22600:SF57">
    <property type="entry name" value="BETA-N-ACETYLHEXOSAMINIDASE"/>
    <property type="match status" value="1"/>
</dbReference>
<sequence>MNYHLELTVVSENPEQSLLRLTLYSDCEHSLSNWSLQFLFERRIKLASLTHGQIKQVGSFCTITPNNHEIDKNTPYYCEFIVLSPPLRFYDHGIKEALITNLNTNQTLPITLAPITLFNCHTKQANLTPPQAMSVGLIPQPDIIQHLEGDIHLPNPVHISMCTPMAEKALTWLEQEINAVFGIQSQNKEHSDIVFTLNPNLEDEHYKLVVDSGGIQLEANSPSGFVHASATLLQLIKDSHGIFAVPRVKIFDCPRFSYRGLMLDCARHFHSINVIKRLINQLAYYKFNYFHWHLTDDEGWRLEIDAFPQLTQIGAKRGPDSQLEPQLSHLTSIHEGYYTKQEVRDVIAYAAERSITVIPEIDIPGHCRAAIKSLPHLLHDSEDSSAYLSIQNYRDNTLSPSLDGTYVFIDKVLEEVALLFPSPWIHIGGDEVPNGVWKDSQACRHLMLENHYKSISELQGHILSYAENKLKMLGKRMLGWEEVRQGNKVSNDTVVFSWVNENAALASAEQGFDVVLQPAQTTYFDLVQSSNPDEPGSNWAGILTLEKTYHYQPIAQIPQYSPTFQRIWGIQCALWCEHIDDQAKIDYMLFPRLTALAEVCWTSEQQRNWPNYLARLKQHLLLMDKQKIQYRQPWHSDSE</sequence>
<comment type="catalytic activity">
    <reaction evidence="1">
        <text>Hydrolysis of terminal non-reducing N-acetyl-D-hexosamine residues in N-acetyl-beta-D-hexosaminides.</text>
        <dbReference type="EC" id="3.2.1.52"/>
    </reaction>
</comment>
<dbReference type="InterPro" id="IPR029018">
    <property type="entry name" value="Hex-like_dom2"/>
</dbReference>
<dbReference type="EMBL" id="BSPW01000044">
    <property type="protein sequence ID" value="GLT18455.1"/>
    <property type="molecule type" value="Genomic_DNA"/>
</dbReference>
<proteinExistence type="inferred from homology"/>
<dbReference type="Gene3D" id="3.20.20.80">
    <property type="entry name" value="Glycosidases"/>
    <property type="match status" value="1"/>
</dbReference>
<evidence type="ECO:0000256" key="5">
    <source>
        <dbReference type="ARBA" id="ARBA00023295"/>
    </source>
</evidence>
<dbReference type="PRINTS" id="PR00738">
    <property type="entry name" value="GLHYDRLASE20"/>
</dbReference>
<evidence type="ECO:0000256" key="6">
    <source>
        <dbReference type="ARBA" id="ARBA00030512"/>
    </source>
</evidence>
<keyword evidence="5" id="KW-0326">Glycosidase</keyword>